<dbReference type="InterPro" id="IPR036756">
    <property type="entry name" value="H/ACA_rnp_Nop10_sf"/>
</dbReference>
<sequence>MVWHSLFVKCGWQHLTPNPSEYSPADRWTRSRKRLERIARKSFDSLVVLVAWFIWLERNAQTFNRHQRTADLLVKDITEEISDWVQARFSLLAPITLALGPPSGRDVVPM</sequence>
<organism evidence="1 2">
    <name type="scientific">Setaria viridis</name>
    <name type="common">Green bristlegrass</name>
    <name type="synonym">Setaria italica subsp. viridis</name>
    <dbReference type="NCBI Taxonomy" id="4556"/>
    <lineage>
        <taxon>Eukaryota</taxon>
        <taxon>Viridiplantae</taxon>
        <taxon>Streptophyta</taxon>
        <taxon>Embryophyta</taxon>
        <taxon>Tracheophyta</taxon>
        <taxon>Spermatophyta</taxon>
        <taxon>Magnoliopsida</taxon>
        <taxon>Liliopsida</taxon>
        <taxon>Poales</taxon>
        <taxon>Poaceae</taxon>
        <taxon>PACMAD clade</taxon>
        <taxon>Panicoideae</taxon>
        <taxon>Panicodae</taxon>
        <taxon>Paniceae</taxon>
        <taxon>Cenchrinae</taxon>
        <taxon>Setaria</taxon>
    </lineage>
</organism>
<evidence type="ECO:0000313" key="1">
    <source>
        <dbReference type="EMBL" id="TKW30598.1"/>
    </source>
</evidence>
<protein>
    <submittedName>
        <fullName evidence="1">Uncharacterized protein</fullName>
    </submittedName>
</protein>
<dbReference type="Gramene" id="TKW30598">
    <property type="protein sequence ID" value="TKW30598"/>
    <property type="gene ID" value="SEVIR_2G048700v2"/>
</dbReference>
<dbReference type="EMBL" id="CM016553">
    <property type="protein sequence ID" value="TKW30598.1"/>
    <property type="molecule type" value="Genomic_DNA"/>
</dbReference>
<dbReference type="SUPFAM" id="SSF144210">
    <property type="entry name" value="Nop10-like SnoRNP"/>
    <property type="match status" value="1"/>
</dbReference>
<gene>
    <name evidence="1" type="ORF">SEVIR_2G048700v2</name>
</gene>
<dbReference type="GO" id="GO:0001522">
    <property type="term" value="P:pseudouridine synthesis"/>
    <property type="evidence" value="ECO:0007669"/>
    <property type="project" value="InterPro"/>
</dbReference>
<dbReference type="Proteomes" id="UP000298652">
    <property type="component" value="Chromosome 2"/>
</dbReference>
<dbReference type="GO" id="GO:0042254">
    <property type="term" value="P:ribosome biogenesis"/>
    <property type="evidence" value="ECO:0007669"/>
    <property type="project" value="InterPro"/>
</dbReference>
<keyword evidence="2" id="KW-1185">Reference proteome</keyword>
<dbReference type="AlphaFoldDB" id="A0A4U6VLN9"/>
<reference evidence="1" key="1">
    <citation type="submission" date="2019-03" db="EMBL/GenBank/DDBJ databases">
        <title>WGS assembly of Setaria viridis.</title>
        <authorList>
            <person name="Huang P."/>
            <person name="Jenkins J."/>
            <person name="Grimwood J."/>
            <person name="Barry K."/>
            <person name="Healey A."/>
            <person name="Mamidi S."/>
            <person name="Sreedasyam A."/>
            <person name="Shu S."/>
            <person name="Feldman M."/>
            <person name="Wu J."/>
            <person name="Yu Y."/>
            <person name="Chen C."/>
            <person name="Johnson J."/>
            <person name="Rokhsar D."/>
            <person name="Baxter I."/>
            <person name="Schmutz J."/>
            <person name="Brutnell T."/>
            <person name="Kellogg E."/>
        </authorList>
    </citation>
    <scope>NUCLEOTIDE SEQUENCE [LARGE SCALE GENOMIC DNA]</scope>
</reference>
<proteinExistence type="predicted"/>
<accession>A0A4U6VLN9</accession>
<name>A0A4U6VLN9_SETVI</name>
<dbReference type="GO" id="GO:0030515">
    <property type="term" value="F:snoRNA binding"/>
    <property type="evidence" value="ECO:0007669"/>
    <property type="project" value="InterPro"/>
</dbReference>
<evidence type="ECO:0000313" key="2">
    <source>
        <dbReference type="Proteomes" id="UP000298652"/>
    </source>
</evidence>